<comment type="function">
    <text evidence="1 10">Condensation of UDP-2,3-diacylglucosamine and 2,3-diacylglucosamine-1-phosphate to form lipid A disaccharide, a precursor of lipid A, a phosphorylated glycolipid that anchors the lipopolysaccharide to the outer membrane of the cell.</text>
</comment>
<dbReference type="EMBL" id="DTMF01000178">
    <property type="protein sequence ID" value="HGF34135.1"/>
    <property type="molecule type" value="Genomic_DNA"/>
</dbReference>
<comment type="pathway">
    <text evidence="10">Bacterial outer membrane biogenesis; LPS lipid A biosynthesis.</text>
</comment>
<evidence type="ECO:0000256" key="3">
    <source>
        <dbReference type="ARBA" id="ARBA00020902"/>
    </source>
</evidence>
<feature type="compositionally biased region" description="Basic and acidic residues" evidence="11">
    <location>
        <begin position="1"/>
        <end position="13"/>
    </location>
</feature>
<protein>
    <recommendedName>
        <fullName evidence="3 10">Lipid-A-disaccharide synthase</fullName>
        <ecNumber evidence="2 10">2.4.1.182</ecNumber>
    </recommendedName>
</protein>
<evidence type="ECO:0000256" key="8">
    <source>
        <dbReference type="ARBA" id="ARBA00023098"/>
    </source>
</evidence>
<dbReference type="EC" id="2.4.1.182" evidence="2 10"/>
<dbReference type="GO" id="GO:0016020">
    <property type="term" value="C:membrane"/>
    <property type="evidence" value="ECO:0007669"/>
    <property type="project" value="GOC"/>
</dbReference>
<dbReference type="GO" id="GO:0008915">
    <property type="term" value="F:lipid-A-disaccharide synthase activity"/>
    <property type="evidence" value="ECO:0007669"/>
    <property type="project" value="UniProtKB-UniRule"/>
</dbReference>
<proteinExistence type="inferred from homology"/>
<sequence>MSRKADIDLREGPGDGESLLHPSNSPPNYLGRVGKGRTRPWTILIIAGEASGDRHGADLVAEIKKLLPQARFIGIGGEALAAQGVKLLAQAEDLAVVGLTEVVGRLPAVVQALKEVGRSLREERPDLAILIDFPDFNFLVARMAKWRGVPVMYYISPQVWAWRRQLVRTIARRVDRMVVIFPFEEDFYRRQGVPVTFVGHPFMENLPDLPDRQILLKNWGLDPERLTLALLPGSRGSEIERHLPTMLTAARLIRQVVSETQFLLPLAPAAPREMVEELMERFLEGGPGKAVPCPTPKTPSQPFKGLGAGVRERVEKLAAPGPLPQLAGLHVLQGQAYAALRAAHLAVVASGTVTVEAALAGTPTVIIYRLAPLTFQVARRLIRVAHIGMANLLAGKELFPELIQDEFTAETLARELLRWIKEPQRLEELRQGLTRVVERLGPPGASARAARVALDLIGTYAPPK</sequence>
<dbReference type="HAMAP" id="MF_00392">
    <property type="entry name" value="LpxB"/>
    <property type="match status" value="1"/>
</dbReference>
<dbReference type="GO" id="GO:0005543">
    <property type="term" value="F:phospholipid binding"/>
    <property type="evidence" value="ECO:0007669"/>
    <property type="project" value="TreeGrafter"/>
</dbReference>
<comment type="caution">
    <text evidence="12">The sequence shown here is derived from an EMBL/GenBank/DDBJ whole genome shotgun (WGS) entry which is preliminary data.</text>
</comment>
<feature type="region of interest" description="Disordered" evidence="11">
    <location>
        <begin position="1"/>
        <end position="32"/>
    </location>
</feature>
<dbReference type="GO" id="GO:0009245">
    <property type="term" value="P:lipid A biosynthetic process"/>
    <property type="evidence" value="ECO:0007669"/>
    <property type="project" value="UniProtKB-UniRule"/>
</dbReference>
<comment type="similarity">
    <text evidence="10">Belongs to the LpxB family.</text>
</comment>
<evidence type="ECO:0000256" key="9">
    <source>
        <dbReference type="ARBA" id="ARBA00048975"/>
    </source>
</evidence>
<dbReference type="SUPFAM" id="SSF53756">
    <property type="entry name" value="UDP-Glycosyltransferase/glycogen phosphorylase"/>
    <property type="match status" value="2"/>
</dbReference>
<comment type="catalytic activity">
    <reaction evidence="9 10">
        <text>a lipid X + a UDP-2-N,3-O-bis[(3R)-3-hydroxyacyl]-alpha-D-glucosamine = a lipid A disaccharide + UDP + H(+)</text>
        <dbReference type="Rhea" id="RHEA:67828"/>
        <dbReference type="ChEBI" id="CHEBI:15378"/>
        <dbReference type="ChEBI" id="CHEBI:58223"/>
        <dbReference type="ChEBI" id="CHEBI:137748"/>
        <dbReference type="ChEBI" id="CHEBI:176338"/>
        <dbReference type="ChEBI" id="CHEBI:176343"/>
        <dbReference type="EC" id="2.4.1.182"/>
    </reaction>
</comment>
<keyword evidence="4 10" id="KW-0444">Lipid biosynthesis</keyword>
<name>A0A7C3V562_9BACT</name>
<evidence type="ECO:0000256" key="7">
    <source>
        <dbReference type="ARBA" id="ARBA00022679"/>
    </source>
</evidence>
<evidence type="ECO:0000256" key="2">
    <source>
        <dbReference type="ARBA" id="ARBA00012687"/>
    </source>
</evidence>
<evidence type="ECO:0000256" key="1">
    <source>
        <dbReference type="ARBA" id="ARBA00002056"/>
    </source>
</evidence>
<dbReference type="AlphaFoldDB" id="A0A7C3V562"/>
<gene>
    <name evidence="10 12" type="primary">lpxB</name>
    <name evidence="12" type="ORF">ENW96_07065</name>
</gene>
<evidence type="ECO:0000256" key="4">
    <source>
        <dbReference type="ARBA" id="ARBA00022516"/>
    </source>
</evidence>
<reference evidence="12" key="1">
    <citation type="journal article" date="2020" name="mSystems">
        <title>Genome- and Community-Level Interaction Insights into Carbon Utilization and Element Cycling Functions of Hydrothermarchaeota in Hydrothermal Sediment.</title>
        <authorList>
            <person name="Zhou Z."/>
            <person name="Liu Y."/>
            <person name="Xu W."/>
            <person name="Pan J."/>
            <person name="Luo Z.H."/>
            <person name="Li M."/>
        </authorList>
    </citation>
    <scope>NUCLEOTIDE SEQUENCE [LARGE SCALE GENOMIC DNA]</scope>
    <source>
        <strain evidence="12">SpSt-897</strain>
    </source>
</reference>
<accession>A0A7C3V562</accession>
<dbReference type="PANTHER" id="PTHR30372:SF4">
    <property type="entry name" value="LIPID-A-DISACCHARIDE SYNTHASE, MITOCHONDRIAL-RELATED"/>
    <property type="match status" value="1"/>
</dbReference>
<keyword evidence="6 10" id="KW-0328">Glycosyltransferase</keyword>
<keyword evidence="7 10" id="KW-0808">Transferase</keyword>
<keyword evidence="5 10" id="KW-0441">Lipid A biosynthesis</keyword>
<evidence type="ECO:0000256" key="10">
    <source>
        <dbReference type="HAMAP-Rule" id="MF_00392"/>
    </source>
</evidence>
<dbReference type="NCBIfam" id="TIGR00215">
    <property type="entry name" value="lpxB"/>
    <property type="match status" value="1"/>
</dbReference>
<evidence type="ECO:0000313" key="12">
    <source>
        <dbReference type="EMBL" id="HGF34135.1"/>
    </source>
</evidence>
<dbReference type="InterPro" id="IPR003835">
    <property type="entry name" value="Glyco_trans_19"/>
</dbReference>
<evidence type="ECO:0000256" key="6">
    <source>
        <dbReference type="ARBA" id="ARBA00022676"/>
    </source>
</evidence>
<dbReference type="UniPathway" id="UPA00973"/>
<keyword evidence="8 10" id="KW-0443">Lipid metabolism</keyword>
<evidence type="ECO:0000256" key="5">
    <source>
        <dbReference type="ARBA" id="ARBA00022556"/>
    </source>
</evidence>
<dbReference type="Pfam" id="PF02684">
    <property type="entry name" value="LpxB"/>
    <property type="match status" value="2"/>
</dbReference>
<dbReference type="PANTHER" id="PTHR30372">
    <property type="entry name" value="LIPID-A-DISACCHARIDE SYNTHASE"/>
    <property type="match status" value="1"/>
</dbReference>
<organism evidence="12">
    <name type="scientific">Desulfobacca acetoxidans</name>
    <dbReference type="NCBI Taxonomy" id="60893"/>
    <lineage>
        <taxon>Bacteria</taxon>
        <taxon>Pseudomonadati</taxon>
        <taxon>Thermodesulfobacteriota</taxon>
        <taxon>Desulfobaccia</taxon>
        <taxon>Desulfobaccales</taxon>
        <taxon>Desulfobaccaceae</taxon>
        <taxon>Desulfobacca</taxon>
    </lineage>
</organism>
<evidence type="ECO:0000256" key="11">
    <source>
        <dbReference type="SAM" id="MobiDB-lite"/>
    </source>
</evidence>